<reference evidence="1 2" key="1">
    <citation type="journal article" date="2014" name="Agronomy (Basel)">
        <title>A Draft Genome Sequence for Ensete ventricosum, the Drought-Tolerant Tree Against Hunger.</title>
        <authorList>
            <person name="Harrison J."/>
            <person name="Moore K.A."/>
            <person name="Paszkiewicz K."/>
            <person name="Jones T."/>
            <person name="Grant M."/>
            <person name="Ambacheew D."/>
            <person name="Muzemil S."/>
            <person name="Studholme D.J."/>
        </authorList>
    </citation>
    <scope>NUCLEOTIDE SEQUENCE [LARGE SCALE GENOMIC DNA]</scope>
</reference>
<evidence type="ECO:0008006" key="3">
    <source>
        <dbReference type="Google" id="ProtNLM"/>
    </source>
</evidence>
<dbReference type="EMBL" id="AMZH03008705">
    <property type="protein sequence ID" value="RRT58400.1"/>
    <property type="molecule type" value="Genomic_DNA"/>
</dbReference>
<gene>
    <name evidence="1" type="ORF">B296_00034206</name>
</gene>
<name>A0A426Z349_ENSVE</name>
<dbReference type="AlphaFoldDB" id="A0A426Z349"/>
<evidence type="ECO:0000313" key="1">
    <source>
        <dbReference type="EMBL" id="RRT58400.1"/>
    </source>
</evidence>
<evidence type="ECO:0000313" key="2">
    <source>
        <dbReference type="Proteomes" id="UP000287651"/>
    </source>
</evidence>
<proteinExistence type="predicted"/>
<dbReference type="InterPro" id="IPR021109">
    <property type="entry name" value="Peptidase_aspartic_dom_sf"/>
</dbReference>
<dbReference type="Gene3D" id="2.40.70.10">
    <property type="entry name" value="Acid Proteases"/>
    <property type="match status" value="1"/>
</dbReference>
<sequence length="119" mass="13477">MHALAGYANTQTMKIDGFLKHQPITVLIDTGSTNNFMDNKVAARLTLRIEDCSRFDVKVADGRTLNYSRKCPGVKLVIQGQEIIAFFLLPLDDYEPVLNVEWLSILGDVSWNFSKLIMR</sequence>
<dbReference type="CDD" id="cd00303">
    <property type="entry name" value="retropepsin_like"/>
    <property type="match status" value="1"/>
</dbReference>
<dbReference type="Pfam" id="PF08284">
    <property type="entry name" value="RVP_2"/>
    <property type="match status" value="1"/>
</dbReference>
<comment type="caution">
    <text evidence="1">The sequence shown here is derived from an EMBL/GenBank/DDBJ whole genome shotgun (WGS) entry which is preliminary data.</text>
</comment>
<accession>A0A426Z349</accession>
<dbReference type="Proteomes" id="UP000287651">
    <property type="component" value="Unassembled WGS sequence"/>
</dbReference>
<dbReference type="SUPFAM" id="SSF50630">
    <property type="entry name" value="Acid proteases"/>
    <property type="match status" value="1"/>
</dbReference>
<organism evidence="1 2">
    <name type="scientific">Ensete ventricosum</name>
    <name type="common">Abyssinian banana</name>
    <name type="synonym">Musa ensete</name>
    <dbReference type="NCBI Taxonomy" id="4639"/>
    <lineage>
        <taxon>Eukaryota</taxon>
        <taxon>Viridiplantae</taxon>
        <taxon>Streptophyta</taxon>
        <taxon>Embryophyta</taxon>
        <taxon>Tracheophyta</taxon>
        <taxon>Spermatophyta</taxon>
        <taxon>Magnoliopsida</taxon>
        <taxon>Liliopsida</taxon>
        <taxon>Zingiberales</taxon>
        <taxon>Musaceae</taxon>
        <taxon>Ensete</taxon>
    </lineage>
</organism>
<protein>
    <recommendedName>
        <fullName evidence="3">Retropepsins domain-containing protein</fullName>
    </recommendedName>
</protein>